<evidence type="ECO:0000256" key="2">
    <source>
        <dbReference type="SAM" id="Phobius"/>
    </source>
</evidence>
<evidence type="ECO:0000259" key="3">
    <source>
        <dbReference type="Pfam" id="PF26581"/>
    </source>
</evidence>
<gene>
    <name evidence="4" type="ORF">F511_17498</name>
</gene>
<dbReference type="Proteomes" id="UP000250235">
    <property type="component" value="Unassembled WGS sequence"/>
</dbReference>
<feature type="transmembrane region" description="Helical" evidence="2">
    <location>
        <begin position="660"/>
        <end position="680"/>
    </location>
</feature>
<feature type="compositionally biased region" description="Basic and acidic residues" evidence="1">
    <location>
        <begin position="602"/>
        <end position="615"/>
    </location>
</feature>
<keyword evidence="5" id="KW-1185">Reference proteome</keyword>
<evidence type="ECO:0000313" key="5">
    <source>
        <dbReference type="Proteomes" id="UP000250235"/>
    </source>
</evidence>
<evidence type="ECO:0000313" key="4">
    <source>
        <dbReference type="EMBL" id="KZV21018.1"/>
    </source>
</evidence>
<dbReference type="OrthoDB" id="1936068at2759"/>
<dbReference type="AlphaFoldDB" id="A0A2Z7AI53"/>
<keyword evidence="2" id="KW-1133">Transmembrane helix</keyword>
<accession>A0A2Z7AI53</accession>
<dbReference type="Pfam" id="PF26581">
    <property type="entry name" value="WIT1_2_N"/>
    <property type="match status" value="1"/>
</dbReference>
<proteinExistence type="predicted"/>
<keyword evidence="2" id="KW-0812">Transmembrane</keyword>
<keyword evidence="2" id="KW-0472">Membrane</keyword>
<feature type="region of interest" description="Disordered" evidence="1">
    <location>
        <begin position="355"/>
        <end position="399"/>
    </location>
</feature>
<protein>
    <submittedName>
        <fullName evidence="4">WPP domain-interacting tail-anchored protein 1</fullName>
    </submittedName>
</protein>
<dbReference type="EMBL" id="KV014998">
    <property type="protein sequence ID" value="KZV21018.1"/>
    <property type="molecule type" value="Genomic_DNA"/>
</dbReference>
<dbReference type="InterPro" id="IPR058610">
    <property type="entry name" value="WIT1_2_N"/>
</dbReference>
<sequence>MGSDTIQDGSASVDYVGTGEMEAESNNVDSLDVISSRGDIIEELDSASKSLTRVELDLACCSEKLVNLDILVMHVASRENDFEAFALEGEHTLEGSVEKAFQFDLLYGFLDSEIRELDSFLLDLQTDVVTSGKVISSFKQLGNGFREMEERLRDCEESLERSFEQVADMKVQSANFQRILLTSSEDEKLKYDKEFAGLENGDLSNVNTKIRMQTSEQQRHILRMLEKSLAREMDFEKKLAEARQIEEDLKFRLQQEVIRIEEEAEIIWERLFEAENSSDILLGILNELVGRIQMAQFDLNGYKQREGELIMQCKGLNEQLQEKDLGLQHSERSRGELLEKVNVIEQKLSEYEAKLHSVEDSSEQNKESSANIDDRESMSDETMEKGTEAEKQFESSESECKLLRESNMELNNDLCRLRSEIADATERVGQLESQLRDSEIKRLHAEASAEASEEKQNMLNCTIKDMEDLIRDLKSKVSKAESQTESTEDKCITLSESNAELVVEVNFLRGRVAHLETSLHQADDAKKETVKDVKMYTKVIADLVTQLALERERLHKQISTLVKGKKVVVKHLKQMKEDNSFNKIKNPAANIKLSKVSNFSLDRETSGNGSHEKRTGSTVPDYQIPDDPGDSLTSEIRMEQSISASKLEYARNIEPSQLNFKFVVIALIGMVISLVAAYLFQCNEWQNSNNSG</sequence>
<dbReference type="InterPro" id="IPR039976">
    <property type="entry name" value="WIT1/WIT2"/>
</dbReference>
<evidence type="ECO:0000256" key="1">
    <source>
        <dbReference type="SAM" id="MobiDB-lite"/>
    </source>
</evidence>
<feature type="domain" description="WIT1/2 N-terminal helical bundle" evidence="3">
    <location>
        <begin position="45"/>
        <end position="182"/>
    </location>
</feature>
<feature type="region of interest" description="Disordered" evidence="1">
    <location>
        <begin position="602"/>
        <end position="633"/>
    </location>
</feature>
<dbReference type="SUPFAM" id="SSF57997">
    <property type="entry name" value="Tropomyosin"/>
    <property type="match status" value="1"/>
</dbReference>
<organism evidence="4 5">
    <name type="scientific">Dorcoceras hygrometricum</name>
    <dbReference type="NCBI Taxonomy" id="472368"/>
    <lineage>
        <taxon>Eukaryota</taxon>
        <taxon>Viridiplantae</taxon>
        <taxon>Streptophyta</taxon>
        <taxon>Embryophyta</taxon>
        <taxon>Tracheophyta</taxon>
        <taxon>Spermatophyta</taxon>
        <taxon>Magnoliopsida</taxon>
        <taxon>eudicotyledons</taxon>
        <taxon>Gunneridae</taxon>
        <taxon>Pentapetalae</taxon>
        <taxon>asterids</taxon>
        <taxon>lamiids</taxon>
        <taxon>Lamiales</taxon>
        <taxon>Gesneriaceae</taxon>
        <taxon>Didymocarpoideae</taxon>
        <taxon>Trichosporeae</taxon>
        <taxon>Loxocarpinae</taxon>
        <taxon>Dorcoceras</taxon>
    </lineage>
</organism>
<name>A0A2Z7AI53_9LAMI</name>
<dbReference type="PANTHER" id="PTHR35705">
    <property type="entry name" value="WPP DOMAIN-INTERACTING TAIL-ANCHORED PROTEIN 1"/>
    <property type="match status" value="1"/>
</dbReference>
<reference evidence="4 5" key="1">
    <citation type="journal article" date="2015" name="Proc. Natl. Acad. Sci. U.S.A.">
        <title>The resurrection genome of Boea hygrometrica: A blueprint for survival of dehydration.</title>
        <authorList>
            <person name="Xiao L."/>
            <person name="Yang G."/>
            <person name="Zhang L."/>
            <person name="Yang X."/>
            <person name="Zhao S."/>
            <person name="Ji Z."/>
            <person name="Zhou Q."/>
            <person name="Hu M."/>
            <person name="Wang Y."/>
            <person name="Chen M."/>
            <person name="Xu Y."/>
            <person name="Jin H."/>
            <person name="Xiao X."/>
            <person name="Hu G."/>
            <person name="Bao F."/>
            <person name="Hu Y."/>
            <person name="Wan P."/>
            <person name="Li L."/>
            <person name="Deng X."/>
            <person name="Kuang T."/>
            <person name="Xiang C."/>
            <person name="Zhu J.K."/>
            <person name="Oliver M.J."/>
            <person name="He Y."/>
        </authorList>
    </citation>
    <scope>NUCLEOTIDE SEQUENCE [LARGE SCALE GENOMIC DNA]</scope>
    <source>
        <strain evidence="5">cv. XS01</strain>
    </source>
</reference>
<dbReference type="Gene3D" id="1.10.287.1490">
    <property type="match status" value="1"/>
</dbReference>
<dbReference type="PANTHER" id="PTHR35705:SF1">
    <property type="entry name" value="WPP DOMAIN-INTERACTING TAIL-ANCHORED PROTEIN 1"/>
    <property type="match status" value="1"/>
</dbReference>